<name>A0A1Q9D7H2_SYMMI</name>
<evidence type="ECO:0000313" key="3">
    <source>
        <dbReference type="Proteomes" id="UP000186817"/>
    </source>
</evidence>
<protein>
    <submittedName>
        <fullName evidence="2">Uncharacterized protein</fullName>
    </submittedName>
</protein>
<accession>A0A1Q9D7H2</accession>
<sequence>MSPTVPVLHLNAGRRKRSHRRRRHRRTSMALVPATTPGGATFSDFLKLVAAAGGTAHLATFAGLKVVNTPAARESFPVLLDHGVPETVLLLAILAPIAGVDGALGHTDQKLQLIAGAGVGAPEGPGDINVSTGTHVTGLATNGGKSCTGSGGRGIIGSGRPLASPSLCPSTAQLVVAICRNRREDRPAWWGSRRLRLRRPRIEVRIGVVAIDWPSPI</sequence>
<evidence type="ECO:0000256" key="1">
    <source>
        <dbReference type="SAM" id="MobiDB-lite"/>
    </source>
</evidence>
<proteinExistence type="predicted"/>
<dbReference type="Proteomes" id="UP000186817">
    <property type="component" value="Unassembled WGS sequence"/>
</dbReference>
<keyword evidence="3" id="KW-1185">Reference proteome</keyword>
<reference evidence="2 3" key="1">
    <citation type="submission" date="2016-02" db="EMBL/GenBank/DDBJ databases">
        <title>Genome analysis of coral dinoflagellate symbionts highlights evolutionary adaptations to a symbiotic lifestyle.</title>
        <authorList>
            <person name="Aranda M."/>
            <person name="Li Y."/>
            <person name="Liew Y.J."/>
            <person name="Baumgarten S."/>
            <person name="Simakov O."/>
            <person name="Wilson M."/>
            <person name="Piel J."/>
            <person name="Ashoor H."/>
            <person name="Bougouffa S."/>
            <person name="Bajic V.B."/>
            <person name="Ryu T."/>
            <person name="Ravasi T."/>
            <person name="Bayer T."/>
            <person name="Micklem G."/>
            <person name="Kim H."/>
            <person name="Bhak J."/>
            <person name="Lajeunesse T.C."/>
            <person name="Voolstra C.R."/>
        </authorList>
    </citation>
    <scope>NUCLEOTIDE SEQUENCE [LARGE SCALE GENOMIC DNA]</scope>
    <source>
        <strain evidence="2 3">CCMP2467</strain>
    </source>
</reference>
<dbReference type="AlphaFoldDB" id="A0A1Q9D7H2"/>
<evidence type="ECO:0000313" key="2">
    <source>
        <dbReference type="EMBL" id="OLP91091.1"/>
    </source>
</evidence>
<organism evidence="2 3">
    <name type="scientific">Symbiodinium microadriaticum</name>
    <name type="common">Dinoflagellate</name>
    <name type="synonym">Zooxanthella microadriatica</name>
    <dbReference type="NCBI Taxonomy" id="2951"/>
    <lineage>
        <taxon>Eukaryota</taxon>
        <taxon>Sar</taxon>
        <taxon>Alveolata</taxon>
        <taxon>Dinophyceae</taxon>
        <taxon>Suessiales</taxon>
        <taxon>Symbiodiniaceae</taxon>
        <taxon>Symbiodinium</taxon>
    </lineage>
</organism>
<gene>
    <name evidence="2" type="ORF">AK812_SmicGene27262</name>
</gene>
<feature type="compositionally biased region" description="Basic residues" evidence="1">
    <location>
        <begin position="12"/>
        <end position="27"/>
    </location>
</feature>
<dbReference type="EMBL" id="LSRX01000680">
    <property type="protein sequence ID" value="OLP91091.1"/>
    <property type="molecule type" value="Genomic_DNA"/>
</dbReference>
<comment type="caution">
    <text evidence="2">The sequence shown here is derived from an EMBL/GenBank/DDBJ whole genome shotgun (WGS) entry which is preliminary data.</text>
</comment>
<feature type="region of interest" description="Disordered" evidence="1">
    <location>
        <begin position="1"/>
        <end position="27"/>
    </location>
</feature>